<dbReference type="EC" id="5.1.1.1" evidence="4"/>
<name>A0ABZ3C663_9ACTN</name>
<comment type="cofactor">
    <cofactor evidence="1 4">
        <name>pyridoxal 5'-phosphate</name>
        <dbReference type="ChEBI" id="CHEBI:597326"/>
    </cofactor>
</comment>
<sequence length="389" mass="40213">MPGPPPPDMAAASTNIASTSTATTDLGAIRHNLAGVRARVGDRLVLAAVKANAYGHGALAVARMIDQAAAADWLGVATAAEALELREAGVRLPMLIFSPVVSDAAALACVRAGVDLTVASADTLDKVSRAAAQAGVPASVHLKVDTGMRRIGCPPDAAPDLARRADAAGLHLRGLFSHLPVSDTEDGRAFTDEQTARFAAVADAVAAARGRVELVHLANSGGVLMHPGTWFDLVRPGVMVYGNLPDPTTDPTVDLRPALRWTTRVSFVKRVAAGETVGYGRTWTAASDTIVATIPVGYGDGYSRQLSNRGRVLVGGRSCPVVGRVCMDQTMVNLGPDASAQVGDEVVLLGEQGSDAITAQELADLMGTITYEVTCLVAARVGRTVTGHS</sequence>
<protein>
    <recommendedName>
        <fullName evidence="4">Alanine racemase</fullName>
        <ecNumber evidence="4">5.1.1.1</ecNumber>
    </recommendedName>
</protein>
<evidence type="ECO:0000259" key="5">
    <source>
        <dbReference type="SMART" id="SM01005"/>
    </source>
</evidence>
<feature type="active site" description="Proton acceptor; specific for L-alanine" evidence="4">
    <location>
        <position position="279"/>
    </location>
</feature>
<dbReference type="InterPro" id="IPR011079">
    <property type="entry name" value="Ala_racemase_C"/>
</dbReference>
<dbReference type="Pfam" id="PF00842">
    <property type="entry name" value="Ala_racemase_C"/>
    <property type="match status" value="1"/>
</dbReference>
<accession>A0ABZ3C663</accession>
<keyword evidence="7" id="KW-1185">Reference proteome</keyword>
<evidence type="ECO:0000256" key="4">
    <source>
        <dbReference type="HAMAP-Rule" id="MF_01201"/>
    </source>
</evidence>
<dbReference type="PANTHER" id="PTHR30511:SF0">
    <property type="entry name" value="ALANINE RACEMASE, CATABOLIC-RELATED"/>
    <property type="match status" value="1"/>
</dbReference>
<dbReference type="InterPro" id="IPR000821">
    <property type="entry name" value="Ala_racemase"/>
</dbReference>
<dbReference type="Gene3D" id="3.20.20.10">
    <property type="entry name" value="Alanine racemase"/>
    <property type="match status" value="1"/>
</dbReference>
<comment type="similarity">
    <text evidence="4">Belongs to the alanine racemase family.</text>
</comment>
<comment type="function">
    <text evidence="4">Catalyzes the interconversion of L-alanine and D-alanine. May also act on other amino acids.</text>
</comment>
<dbReference type="RefSeq" id="WP_425325643.1">
    <property type="nucleotide sequence ID" value="NZ_CP115965.1"/>
</dbReference>
<dbReference type="PRINTS" id="PR00992">
    <property type="entry name" value="ALARACEMASE"/>
</dbReference>
<feature type="active site" description="Proton acceptor; specific for D-alanine" evidence="4">
    <location>
        <position position="50"/>
    </location>
</feature>
<dbReference type="InterPro" id="IPR029066">
    <property type="entry name" value="PLP-binding_barrel"/>
</dbReference>
<dbReference type="GO" id="GO:0008784">
    <property type="term" value="F:alanine racemase activity"/>
    <property type="evidence" value="ECO:0007669"/>
    <property type="project" value="UniProtKB-EC"/>
</dbReference>
<dbReference type="NCBIfam" id="TIGR00492">
    <property type="entry name" value="alr"/>
    <property type="match status" value="1"/>
</dbReference>
<dbReference type="PROSITE" id="PS00395">
    <property type="entry name" value="ALANINE_RACEMASE"/>
    <property type="match status" value="1"/>
</dbReference>
<evidence type="ECO:0000313" key="6">
    <source>
        <dbReference type="EMBL" id="WZW98275.1"/>
    </source>
</evidence>
<dbReference type="PANTHER" id="PTHR30511">
    <property type="entry name" value="ALANINE RACEMASE"/>
    <property type="match status" value="1"/>
</dbReference>
<dbReference type="Pfam" id="PF01168">
    <property type="entry name" value="Ala_racemase_N"/>
    <property type="match status" value="1"/>
</dbReference>
<feature type="binding site" evidence="4">
    <location>
        <position position="327"/>
    </location>
    <ligand>
        <name>substrate</name>
    </ligand>
</feature>
<evidence type="ECO:0000256" key="3">
    <source>
        <dbReference type="ARBA" id="ARBA00023235"/>
    </source>
</evidence>
<reference evidence="6 7" key="1">
    <citation type="journal article" date="2023" name="Environ Microbiome">
        <title>A coral-associated actinobacterium mitigates coral bleaching under heat stress.</title>
        <authorList>
            <person name="Li J."/>
            <person name="Zou Y."/>
            <person name="Li Q."/>
            <person name="Zhang J."/>
            <person name="Bourne D.G."/>
            <person name="Lyu Y."/>
            <person name="Liu C."/>
            <person name="Zhang S."/>
        </authorList>
    </citation>
    <scope>NUCLEOTIDE SEQUENCE [LARGE SCALE GENOMIC DNA]</scope>
    <source>
        <strain evidence="6 7">SCSIO 13291</strain>
    </source>
</reference>
<organism evidence="6 7">
    <name type="scientific">Propioniciclava soli</name>
    <dbReference type="NCBI Taxonomy" id="2775081"/>
    <lineage>
        <taxon>Bacteria</taxon>
        <taxon>Bacillati</taxon>
        <taxon>Actinomycetota</taxon>
        <taxon>Actinomycetes</taxon>
        <taxon>Propionibacteriales</taxon>
        <taxon>Propionibacteriaceae</taxon>
        <taxon>Propioniciclava</taxon>
    </lineage>
</organism>
<feature type="modified residue" description="N6-(pyridoxal phosphate)lysine" evidence="4">
    <location>
        <position position="50"/>
    </location>
</feature>
<keyword evidence="2 4" id="KW-0663">Pyridoxal phosphate</keyword>
<evidence type="ECO:0000313" key="7">
    <source>
        <dbReference type="Proteomes" id="UP001434337"/>
    </source>
</evidence>
<dbReference type="InterPro" id="IPR009006">
    <property type="entry name" value="Ala_racemase/Decarboxylase_C"/>
</dbReference>
<evidence type="ECO:0000256" key="2">
    <source>
        <dbReference type="ARBA" id="ARBA00022898"/>
    </source>
</evidence>
<dbReference type="SUPFAM" id="SSF50621">
    <property type="entry name" value="Alanine racemase C-terminal domain-like"/>
    <property type="match status" value="1"/>
</dbReference>
<dbReference type="EMBL" id="CP115965">
    <property type="protein sequence ID" value="WZW98275.1"/>
    <property type="molecule type" value="Genomic_DNA"/>
</dbReference>
<dbReference type="SMART" id="SM01005">
    <property type="entry name" value="Ala_racemase_C"/>
    <property type="match status" value="1"/>
</dbReference>
<dbReference type="SUPFAM" id="SSF51419">
    <property type="entry name" value="PLP-binding barrel"/>
    <property type="match status" value="1"/>
</dbReference>
<feature type="domain" description="Alanine racemase C-terminal" evidence="5">
    <location>
        <begin position="258"/>
        <end position="386"/>
    </location>
</feature>
<keyword evidence="3 4" id="KW-0413">Isomerase</keyword>
<feature type="binding site" evidence="4">
    <location>
        <position position="150"/>
    </location>
    <ligand>
        <name>substrate</name>
    </ligand>
</feature>
<dbReference type="CDD" id="cd00430">
    <property type="entry name" value="PLPDE_III_AR"/>
    <property type="match status" value="1"/>
</dbReference>
<proteinExistence type="inferred from homology"/>
<dbReference type="Gene3D" id="2.40.37.10">
    <property type="entry name" value="Lyase, Ornithine Decarboxylase, Chain A, domain 1"/>
    <property type="match status" value="1"/>
</dbReference>
<dbReference type="HAMAP" id="MF_01201">
    <property type="entry name" value="Ala_racemase"/>
    <property type="match status" value="1"/>
</dbReference>
<gene>
    <name evidence="6" type="primary">alr</name>
    <name evidence="6" type="ORF">PCC79_15510</name>
</gene>
<evidence type="ECO:0000256" key="1">
    <source>
        <dbReference type="ARBA" id="ARBA00001933"/>
    </source>
</evidence>
<dbReference type="InterPro" id="IPR001608">
    <property type="entry name" value="Ala_racemase_N"/>
</dbReference>
<dbReference type="InterPro" id="IPR020622">
    <property type="entry name" value="Ala_racemase_pyridoxalP-BS"/>
</dbReference>
<dbReference type="Proteomes" id="UP001434337">
    <property type="component" value="Chromosome"/>
</dbReference>
<comment type="catalytic activity">
    <reaction evidence="4">
        <text>L-alanine = D-alanine</text>
        <dbReference type="Rhea" id="RHEA:20249"/>
        <dbReference type="ChEBI" id="CHEBI:57416"/>
        <dbReference type="ChEBI" id="CHEBI:57972"/>
        <dbReference type="EC" id="5.1.1.1"/>
    </reaction>
</comment>
<comment type="pathway">
    <text evidence="4">Amino-acid biosynthesis; D-alanine biosynthesis; D-alanine from L-alanine: step 1/1.</text>
</comment>